<feature type="region of interest" description="Disordered" evidence="1">
    <location>
        <begin position="1"/>
        <end position="34"/>
    </location>
</feature>
<organism evidence="2 3">
    <name type="scientific">Pigmentiphaga soli</name>
    <dbReference type="NCBI Taxonomy" id="1007095"/>
    <lineage>
        <taxon>Bacteria</taxon>
        <taxon>Pseudomonadati</taxon>
        <taxon>Pseudomonadota</taxon>
        <taxon>Betaproteobacteria</taxon>
        <taxon>Burkholderiales</taxon>
        <taxon>Alcaligenaceae</taxon>
        <taxon>Pigmentiphaga</taxon>
    </lineage>
</organism>
<gene>
    <name evidence="2" type="ORF">GCM10023144_43700</name>
</gene>
<proteinExistence type="predicted"/>
<evidence type="ECO:0000256" key="1">
    <source>
        <dbReference type="SAM" id="MobiDB-lite"/>
    </source>
</evidence>
<dbReference type="RefSeq" id="WP_345252056.1">
    <property type="nucleotide sequence ID" value="NZ_BAABFO010000032.1"/>
</dbReference>
<dbReference type="Proteomes" id="UP001501671">
    <property type="component" value="Unassembled WGS sequence"/>
</dbReference>
<sequence length="244" mass="25437">MNVLATRHAAPAERPHLHAADGPSPAVPDPGAAAPAADCSVPAHACATVCLAADAHYILAIGTLRLRAVRAAGCLLMPEAGDTVAWWRGDGDGGYILSVLARANAGPQRLLLDGDAEIEARGGALTLQSAQAVTLRGARLAVDADELHVRAGKALGVFDALETFGRSVVSTISEWKIFGTELSSVFDRVSQYARSSHRVTDGIDHVSASTLDLRGKQMLNLQGENVMAGGSRLVKVQGKQIHLG</sequence>
<dbReference type="Pfam" id="PF12059">
    <property type="entry name" value="DUF3540"/>
    <property type="match status" value="1"/>
</dbReference>
<evidence type="ECO:0000313" key="3">
    <source>
        <dbReference type="Proteomes" id="UP001501671"/>
    </source>
</evidence>
<evidence type="ECO:0008006" key="4">
    <source>
        <dbReference type="Google" id="ProtNLM"/>
    </source>
</evidence>
<protein>
    <recommendedName>
        <fullName evidence="4">DUF3540 domain-containing protein</fullName>
    </recommendedName>
</protein>
<reference evidence="3" key="1">
    <citation type="journal article" date="2019" name="Int. J. Syst. Evol. Microbiol.">
        <title>The Global Catalogue of Microorganisms (GCM) 10K type strain sequencing project: providing services to taxonomists for standard genome sequencing and annotation.</title>
        <authorList>
            <consortium name="The Broad Institute Genomics Platform"/>
            <consortium name="The Broad Institute Genome Sequencing Center for Infectious Disease"/>
            <person name="Wu L."/>
            <person name="Ma J."/>
        </authorList>
    </citation>
    <scope>NUCLEOTIDE SEQUENCE [LARGE SCALE GENOMIC DNA]</scope>
    <source>
        <strain evidence="3">JCM 17666</strain>
    </source>
</reference>
<feature type="compositionally biased region" description="Basic and acidic residues" evidence="1">
    <location>
        <begin position="10"/>
        <end position="19"/>
    </location>
</feature>
<feature type="compositionally biased region" description="Low complexity" evidence="1">
    <location>
        <begin position="20"/>
        <end position="34"/>
    </location>
</feature>
<accession>A0ABP8HP46</accession>
<dbReference type="InterPro" id="IPR021927">
    <property type="entry name" value="DUF3540"/>
</dbReference>
<comment type="caution">
    <text evidence="2">The sequence shown here is derived from an EMBL/GenBank/DDBJ whole genome shotgun (WGS) entry which is preliminary data.</text>
</comment>
<dbReference type="EMBL" id="BAABFO010000032">
    <property type="protein sequence ID" value="GAA4342110.1"/>
    <property type="molecule type" value="Genomic_DNA"/>
</dbReference>
<name>A0ABP8HP46_9BURK</name>
<evidence type="ECO:0000313" key="2">
    <source>
        <dbReference type="EMBL" id="GAA4342110.1"/>
    </source>
</evidence>
<keyword evidence="3" id="KW-1185">Reference proteome</keyword>